<dbReference type="EMBL" id="JAUJLE010000476">
    <property type="protein sequence ID" value="KAK0955245.1"/>
    <property type="molecule type" value="Genomic_DNA"/>
</dbReference>
<dbReference type="Proteomes" id="UP001175353">
    <property type="component" value="Unassembled WGS sequence"/>
</dbReference>
<comment type="caution">
    <text evidence="2">The sequence shown here is derived from an EMBL/GenBank/DDBJ whole genome shotgun (WGS) entry which is preliminary data.</text>
</comment>
<evidence type="ECO:0000256" key="1">
    <source>
        <dbReference type="SAM" id="SignalP"/>
    </source>
</evidence>
<sequence>MQFTRSLWLLASLAAYVAAADSTTAVSSIAISTTADSAIVDSASVTSSASVVKTSYLTTGYHTTNAKETGVIMTSNVYTYATTYTITAGSTQTVPAGVNPNSGARPAAAGIYALGGVAGAALGLAVFL</sequence>
<dbReference type="AlphaFoldDB" id="A0AAN6JY96"/>
<organism evidence="2 3">
    <name type="scientific">Friedmanniomyces endolithicus</name>
    <dbReference type="NCBI Taxonomy" id="329885"/>
    <lineage>
        <taxon>Eukaryota</taxon>
        <taxon>Fungi</taxon>
        <taxon>Dikarya</taxon>
        <taxon>Ascomycota</taxon>
        <taxon>Pezizomycotina</taxon>
        <taxon>Dothideomycetes</taxon>
        <taxon>Dothideomycetidae</taxon>
        <taxon>Mycosphaerellales</taxon>
        <taxon>Teratosphaeriaceae</taxon>
        <taxon>Friedmanniomyces</taxon>
    </lineage>
</organism>
<reference evidence="2" key="1">
    <citation type="submission" date="2023-06" db="EMBL/GenBank/DDBJ databases">
        <title>Black Yeasts Isolated from many extreme environments.</title>
        <authorList>
            <person name="Coleine C."/>
            <person name="Stajich J.E."/>
            <person name="Selbmann L."/>
        </authorList>
    </citation>
    <scope>NUCLEOTIDE SEQUENCE</scope>
    <source>
        <strain evidence="2">CCFEE 5200</strain>
    </source>
</reference>
<keyword evidence="3" id="KW-1185">Reference proteome</keyword>
<evidence type="ECO:0000313" key="3">
    <source>
        <dbReference type="Proteomes" id="UP001175353"/>
    </source>
</evidence>
<accession>A0AAN6JY96</accession>
<name>A0AAN6JY96_9PEZI</name>
<keyword evidence="1" id="KW-0732">Signal</keyword>
<proteinExistence type="predicted"/>
<protein>
    <submittedName>
        <fullName evidence="2">Uncharacterized protein</fullName>
    </submittedName>
</protein>
<feature type="chain" id="PRO_5043045923" evidence="1">
    <location>
        <begin position="20"/>
        <end position="128"/>
    </location>
</feature>
<evidence type="ECO:0000313" key="2">
    <source>
        <dbReference type="EMBL" id="KAK0955245.1"/>
    </source>
</evidence>
<gene>
    <name evidence="2" type="ORF">LTR91_022931</name>
</gene>
<feature type="signal peptide" evidence="1">
    <location>
        <begin position="1"/>
        <end position="19"/>
    </location>
</feature>